<name>A0A177F1Y1_9EURO</name>
<reference evidence="2 3" key="1">
    <citation type="submission" date="2016-03" db="EMBL/GenBank/DDBJ databases">
        <title>Draft genome sequence of the Fonsecaea monophora CBS 269.37.</title>
        <authorList>
            <person name="Bombassaro A."/>
            <person name="Vinicius W.A."/>
            <person name="De Hoog S."/>
            <person name="Sun J."/>
            <person name="Souza E.M."/>
            <person name="Raittz R.T."/>
            <person name="Costa F."/>
            <person name="Leao A.C."/>
            <person name="Tadra-Sfeir M.Z."/>
            <person name="Baura V."/>
            <person name="Balsanelli E."/>
            <person name="Pedrosa F.O."/>
            <person name="Moreno L.F."/>
            <person name="Steffens M.B."/>
            <person name="Xi L."/>
            <person name="Bocca A.L."/>
            <person name="Felipe M.S."/>
            <person name="Teixeira M."/>
            <person name="Telles Filho F.Q."/>
            <person name="Azevedo C.M."/>
            <person name="Gomes R."/>
            <person name="Vicente V.A."/>
        </authorList>
    </citation>
    <scope>NUCLEOTIDE SEQUENCE [LARGE SCALE GENOMIC DNA]</scope>
    <source>
        <strain evidence="2 3">CBS 269.37</strain>
    </source>
</reference>
<keyword evidence="3" id="KW-1185">Reference proteome</keyword>
<gene>
    <name evidence="2" type="ORF">AYO21_07932</name>
</gene>
<comment type="caution">
    <text evidence="2">The sequence shown here is derived from an EMBL/GenBank/DDBJ whole genome shotgun (WGS) entry which is preliminary data.</text>
</comment>
<accession>A0A177F1Y1</accession>
<dbReference type="CDD" id="cd08948">
    <property type="entry name" value="5beta-POR_like_SDR_a"/>
    <property type="match status" value="1"/>
</dbReference>
<dbReference type="AlphaFoldDB" id="A0A177F1Y1"/>
<dbReference type="RefSeq" id="XP_022509778.1">
    <property type="nucleotide sequence ID" value="XM_022657884.1"/>
</dbReference>
<evidence type="ECO:0000313" key="2">
    <source>
        <dbReference type="EMBL" id="OAG37826.1"/>
    </source>
</evidence>
<dbReference type="PANTHER" id="PTHR32487">
    <property type="entry name" value="3-OXO-DELTA(4,5)-STEROID 5-BETA-REDUCTASE"/>
    <property type="match status" value="1"/>
</dbReference>
<dbReference type="InterPro" id="IPR055222">
    <property type="entry name" value="PRISE-like_Rossmann-fold"/>
</dbReference>
<evidence type="ECO:0000259" key="1">
    <source>
        <dbReference type="Pfam" id="PF22917"/>
    </source>
</evidence>
<proteinExistence type="predicted"/>
<organism evidence="2 3">
    <name type="scientific">Fonsecaea monophora</name>
    <dbReference type="NCBI Taxonomy" id="254056"/>
    <lineage>
        <taxon>Eukaryota</taxon>
        <taxon>Fungi</taxon>
        <taxon>Dikarya</taxon>
        <taxon>Ascomycota</taxon>
        <taxon>Pezizomycotina</taxon>
        <taxon>Eurotiomycetes</taxon>
        <taxon>Chaetothyriomycetidae</taxon>
        <taxon>Chaetothyriales</taxon>
        <taxon>Herpotrichiellaceae</taxon>
        <taxon>Fonsecaea</taxon>
    </lineage>
</organism>
<feature type="domain" description="PRISE-like Rossmann-fold" evidence="1">
    <location>
        <begin position="57"/>
        <end position="440"/>
    </location>
</feature>
<dbReference type="InterPro" id="IPR036291">
    <property type="entry name" value="NAD(P)-bd_dom_sf"/>
</dbReference>
<dbReference type="Gene3D" id="3.40.50.720">
    <property type="entry name" value="NAD(P)-binding Rossmann-like Domain"/>
    <property type="match status" value="1"/>
</dbReference>
<dbReference type="GeneID" id="34603084"/>
<sequence length="440" mass="50397">MAPQFTTRLGFHRVGLPEQELDLRPEPTTQAEIPTPIPKHFRCFPPRAMTYPQGKRALVFGASGITGWAVVNEILHDYPAKGVFDKVVALTNRPLSLEVSQWPADKRLEIVSGIDILKGTQEHLEATIKSKIPDIDTITHVYYYAFKPQPDVQAELKDAVDMLTRTTIALDRLAPKLEFINLQTGTKQYGYYLRQDHYFPVPLKENLPRLKKPFADDIFYYPQVDFLTEFSKGKKWTWNETRPDMIIGFVCNLSNHSLAEIMGVYLSLWVKVYGRDSEVPFPGNPGSWVAKHNEAGADMIARQNIFTSLHPSTCGHGEAFNTGSNPQWHNWEQKWPQIAAYFGLKGTPPVSETPKHRPRDFIDEHFDEWLALEKEHGLRPGVAKSEVRQPVFELGQLEWTDFDRQVDMTKLQQVGFTESAEVMEIWGTCFDRMRKAKQIP</sequence>
<dbReference type="PANTHER" id="PTHR32487:SF8">
    <property type="entry name" value="NAD-DEPENDENT EPIMERASE_DEHYDRATASE DOMAIN-CONTAINING PROTEIN"/>
    <property type="match status" value="1"/>
</dbReference>
<dbReference type="SUPFAM" id="SSF51735">
    <property type="entry name" value="NAD(P)-binding Rossmann-fold domains"/>
    <property type="match status" value="1"/>
</dbReference>
<dbReference type="Pfam" id="PF22917">
    <property type="entry name" value="PRISE"/>
    <property type="match status" value="1"/>
</dbReference>
<dbReference type="Proteomes" id="UP000077002">
    <property type="component" value="Unassembled WGS sequence"/>
</dbReference>
<dbReference type="EMBL" id="LVKK01000065">
    <property type="protein sequence ID" value="OAG37826.1"/>
    <property type="molecule type" value="Genomic_DNA"/>
</dbReference>
<evidence type="ECO:0000313" key="3">
    <source>
        <dbReference type="Proteomes" id="UP000077002"/>
    </source>
</evidence>
<dbReference type="OrthoDB" id="1731983at2759"/>
<protein>
    <recommendedName>
        <fullName evidence="1">PRISE-like Rossmann-fold domain-containing protein</fullName>
    </recommendedName>
</protein>